<dbReference type="Pfam" id="PF17921">
    <property type="entry name" value="Integrase_H2C2"/>
    <property type="match status" value="1"/>
</dbReference>
<keyword evidence="3" id="KW-1185">Reference proteome</keyword>
<evidence type="ECO:0000259" key="1">
    <source>
        <dbReference type="Pfam" id="PF17921"/>
    </source>
</evidence>
<dbReference type="InterPro" id="IPR041588">
    <property type="entry name" value="Integrase_H2C2"/>
</dbReference>
<reference evidence="3" key="1">
    <citation type="journal article" date="2019" name="Plant Biotechnol. J.">
        <title>Genome sequencing of the Australian wild diploid species Gossypium australe highlights disease resistance and delayed gland morphogenesis.</title>
        <authorList>
            <person name="Cai Y."/>
            <person name="Cai X."/>
            <person name="Wang Q."/>
            <person name="Wang P."/>
            <person name="Zhang Y."/>
            <person name="Cai C."/>
            <person name="Xu Y."/>
            <person name="Wang K."/>
            <person name="Zhou Z."/>
            <person name="Wang C."/>
            <person name="Geng S."/>
            <person name="Li B."/>
            <person name="Dong Q."/>
            <person name="Hou Y."/>
            <person name="Wang H."/>
            <person name="Ai P."/>
            <person name="Liu Z."/>
            <person name="Yi F."/>
            <person name="Sun M."/>
            <person name="An G."/>
            <person name="Cheng J."/>
            <person name="Zhang Y."/>
            <person name="Shi Q."/>
            <person name="Xie Y."/>
            <person name="Shi X."/>
            <person name="Chang Y."/>
            <person name="Huang F."/>
            <person name="Chen Y."/>
            <person name="Hong S."/>
            <person name="Mi L."/>
            <person name="Sun Q."/>
            <person name="Zhang L."/>
            <person name="Zhou B."/>
            <person name="Peng R."/>
            <person name="Zhang X."/>
            <person name="Liu F."/>
        </authorList>
    </citation>
    <scope>NUCLEOTIDE SEQUENCE [LARGE SCALE GENOMIC DNA]</scope>
    <source>
        <strain evidence="3">cv. PA1801</strain>
    </source>
</reference>
<dbReference type="EMBL" id="SMMG02000001">
    <property type="protein sequence ID" value="KAA3486526.1"/>
    <property type="molecule type" value="Genomic_DNA"/>
</dbReference>
<dbReference type="PANTHER" id="PTHR37984:SF5">
    <property type="entry name" value="PROTEIN NYNRIN-LIKE"/>
    <property type="match status" value="1"/>
</dbReference>
<evidence type="ECO:0000313" key="3">
    <source>
        <dbReference type="Proteomes" id="UP000325315"/>
    </source>
</evidence>
<dbReference type="OrthoDB" id="1738613at2759"/>
<sequence length="171" mass="20137">MLTNMSILTLPESRKEFMVFSDASLNGLSFVLAKDGECNYPMHDLEDIAIELWAMFAQLNICDNGSLLAKLRIKLVFLDWIKEAQLVGITENFSVDENDCLRFRNRIHFPKYAELKELILRETHISSFAMHPDDAKMYYYLQETYWWPKMKKEIVNYVAKCLTCQRVKVKH</sequence>
<accession>A0A5B6WYS4</accession>
<dbReference type="InterPro" id="IPR050951">
    <property type="entry name" value="Retrovirus_Pol_polyprotein"/>
</dbReference>
<comment type="caution">
    <text evidence="2">The sequence shown here is derived from an EMBL/GenBank/DDBJ whole genome shotgun (WGS) entry which is preliminary data.</text>
</comment>
<gene>
    <name evidence="2" type="ORF">EPI10_030426</name>
</gene>
<proteinExistence type="predicted"/>
<dbReference type="Proteomes" id="UP000325315">
    <property type="component" value="Unassembled WGS sequence"/>
</dbReference>
<organism evidence="2 3">
    <name type="scientific">Gossypium australe</name>
    <dbReference type="NCBI Taxonomy" id="47621"/>
    <lineage>
        <taxon>Eukaryota</taxon>
        <taxon>Viridiplantae</taxon>
        <taxon>Streptophyta</taxon>
        <taxon>Embryophyta</taxon>
        <taxon>Tracheophyta</taxon>
        <taxon>Spermatophyta</taxon>
        <taxon>Magnoliopsida</taxon>
        <taxon>eudicotyledons</taxon>
        <taxon>Gunneridae</taxon>
        <taxon>Pentapetalae</taxon>
        <taxon>rosids</taxon>
        <taxon>malvids</taxon>
        <taxon>Malvales</taxon>
        <taxon>Malvaceae</taxon>
        <taxon>Malvoideae</taxon>
        <taxon>Gossypium</taxon>
    </lineage>
</organism>
<feature type="domain" description="Integrase zinc-binding" evidence="1">
    <location>
        <begin position="114"/>
        <end position="169"/>
    </location>
</feature>
<dbReference type="Gene3D" id="1.10.340.70">
    <property type="match status" value="1"/>
</dbReference>
<dbReference type="PANTHER" id="PTHR37984">
    <property type="entry name" value="PROTEIN CBG26694"/>
    <property type="match status" value="1"/>
</dbReference>
<dbReference type="AlphaFoldDB" id="A0A5B6WYS4"/>
<protein>
    <submittedName>
        <fullName evidence="2">NBS-LRR resistance-like protein</fullName>
    </submittedName>
</protein>
<name>A0A5B6WYS4_9ROSI</name>
<evidence type="ECO:0000313" key="2">
    <source>
        <dbReference type="EMBL" id="KAA3486526.1"/>
    </source>
</evidence>